<dbReference type="Pfam" id="PF13620">
    <property type="entry name" value="CarboxypepD_reg"/>
    <property type="match status" value="1"/>
</dbReference>
<dbReference type="AlphaFoldDB" id="A0A381VHG4"/>
<protein>
    <submittedName>
        <fullName evidence="1">Uncharacterized protein</fullName>
    </submittedName>
</protein>
<evidence type="ECO:0000313" key="1">
    <source>
        <dbReference type="EMBL" id="SVA39097.1"/>
    </source>
</evidence>
<dbReference type="SUPFAM" id="SSF49464">
    <property type="entry name" value="Carboxypeptidase regulatory domain-like"/>
    <property type="match status" value="1"/>
</dbReference>
<dbReference type="SUPFAM" id="SSF82185">
    <property type="entry name" value="Histone H3 K4-specific methyltransferase SET7/9 N-terminal domain"/>
    <property type="match status" value="1"/>
</dbReference>
<dbReference type="InterPro" id="IPR008969">
    <property type="entry name" value="CarboxyPept-like_regulatory"/>
</dbReference>
<name>A0A381VHG4_9ZZZZ</name>
<gene>
    <name evidence="1" type="ORF">METZ01_LOCUS91951</name>
</gene>
<sequence>MKHFTKILTAFSFTSFVLSQIVVGGNVTDLTTGKPIVGAKVVVEGTSISAITDSDGFYRLTGKLPITWEKSATISVSMSNYQSKTGSAGMYVGMAEPYINVNFSMTLLKDVIAKPKLVGININTLVRKKDGLYYEPGADKPYTGKVSKTYDNGHIRRISNINDGMINTRQWQSFYRNGKKQTESTPKNGLIVRTTWSPDGKEKSEMIWKGGEMWDGKDVSWYINGQKEAEHIYKNGKFISEKFWDEDGNELEL</sequence>
<reference evidence="1" key="1">
    <citation type="submission" date="2018-05" db="EMBL/GenBank/DDBJ databases">
        <authorList>
            <person name="Lanie J.A."/>
            <person name="Ng W.-L."/>
            <person name="Kazmierczak K.M."/>
            <person name="Andrzejewski T.M."/>
            <person name="Davidsen T.M."/>
            <person name="Wayne K.J."/>
            <person name="Tettelin H."/>
            <person name="Glass J.I."/>
            <person name="Rusch D."/>
            <person name="Podicherti R."/>
            <person name="Tsui H.-C.T."/>
            <person name="Winkler M.E."/>
        </authorList>
    </citation>
    <scope>NUCLEOTIDE SEQUENCE</scope>
</reference>
<proteinExistence type="predicted"/>
<organism evidence="1">
    <name type="scientific">marine metagenome</name>
    <dbReference type="NCBI Taxonomy" id="408172"/>
    <lineage>
        <taxon>unclassified sequences</taxon>
        <taxon>metagenomes</taxon>
        <taxon>ecological metagenomes</taxon>
    </lineage>
</organism>
<accession>A0A381VHG4</accession>
<dbReference type="Gene3D" id="3.90.930.1">
    <property type="match status" value="1"/>
</dbReference>
<dbReference type="Gene3D" id="2.60.40.1120">
    <property type="entry name" value="Carboxypeptidase-like, regulatory domain"/>
    <property type="match status" value="1"/>
</dbReference>
<dbReference type="EMBL" id="UINC01008693">
    <property type="protein sequence ID" value="SVA39097.1"/>
    <property type="molecule type" value="Genomic_DNA"/>
</dbReference>